<dbReference type="GO" id="GO:0006357">
    <property type="term" value="P:regulation of transcription by RNA polymerase II"/>
    <property type="evidence" value="ECO:0007669"/>
    <property type="project" value="InterPro"/>
</dbReference>
<evidence type="ECO:0000313" key="3">
    <source>
        <dbReference type="Proteomes" id="UP000092666"/>
    </source>
</evidence>
<dbReference type="Proteomes" id="UP000092666">
    <property type="component" value="Unassembled WGS sequence"/>
</dbReference>
<keyword evidence="2" id="KW-0418">Kinase</keyword>
<dbReference type="STRING" id="1296120.A0A1B9GME6"/>
<dbReference type="OrthoDB" id="25002at2759"/>
<dbReference type="Gene3D" id="1.10.472.10">
    <property type="entry name" value="Cyclin-like"/>
    <property type="match status" value="2"/>
</dbReference>
<reference evidence="3" key="2">
    <citation type="submission" date="2013-12" db="EMBL/GenBank/DDBJ databases">
        <title>Evolution of pathogenesis and genome organization in the Tremellales.</title>
        <authorList>
            <person name="Cuomo C."/>
            <person name="Litvintseva A."/>
            <person name="Heitman J."/>
            <person name="Chen Y."/>
            <person name="Sun S."/>
            <person name="Springer D."/>
            <person name="Dromer F."/>
            <person name="Young S."/>
            <person name="Zeng Q."/>
            <person name="Chapman S."/>
            <person name="Gujja S."/>
            <person name="Saif S."/>
            <person name="Birren B."/>
        </authorList>
    </citation>
    <scope>NUCLEOTIDE SEQUENCE [LARGE SCALE GENOMIC DNA]</scope>
    <source>
        <strain evidence="3">BCC8398</strain>
    </source>
</reference>
<feature type="compositionally biased region" description="Acidic residues" evidence="1">
    <location>
        <begin position="360"/>
        <end position="369"/>
    </location>
</feature>
<dbReference type="SUPFAM" id="SSF47954">
    <property type="entry name" value="Cyclin-like"/>
    <property type="match status" value="2"/>
</dbReference>
<proteinExistence type="predicted"/>
<name>A0A1B9GME6_9TREE</name>
<dbReference type="PANTHER" id="PTHR10026">
    <property type="entry name" value="CYCLIN"/>
    <property type="match status" value="1"/>
</dbReference>
<accession>A0A1B9GME6</accession>
<organism evidence="2 3">
    <name type="scientific">Kwoniella heveanensis BCC8398</name>
    <dbReference type="NCBI Taxonomy" id="1296120"/>
    <lineage>
        <taxon>Eukaryota</taxon>
        <taxon>Fungi</taxon>
        <taxon>Dikarya</taxon>
        <taxon>Basidiomycota</taxon>
        <taxon>Agaricomycotina</taxon>
        <taxon>Tremellomycetes</taxon>
        <taxon>Tremellales</taxon>
        <taxon>Cryptococcaceae</taxon>
        <taxon>Kwoniella</taxon>
    </lineage>
</organism>
<protein>
    <submittedName>
        <fullName evidence="2">CTD kinase subunit beta</fullName>
    </submittedName>
</protein>
<dbReference type="InterPro" id="IPR043198">
    <property type="entry name" value="Cyclin/Ssn8"/>
</dbReference>
<reference evidence="2 3" key="1">
    <citation type="submission" date="2013-07" db="EMBL/GenBank/DDBJ databases">
        <title>The Genome Sequence of Cryptococcus heveanensis BCC8398.</title>
        <authorList>
            <consortium name="The Broad Institute Genome Sequencing Platform"/>
            <person name="Cuomo C."/>
            <person name="Litvintseva A."/>
            <person name="Chen Y."/>
            <person name="Heitman J."/>
            <person name="Sun S."/>
            <person name="Springer D."/>
            <person name="Dromer F."/>
            <person name="Young S.K."/>
            <person name="Zeng Q."/>
            <person name="Gargeya S."/>
            <person name="Fitzgerald M."/>
            <person name="Abouelleil A."/>
            <person name="Alvarado L."/>
            <person name="Berlin A.M."/>
            <person name="Chapman S.B."/>
            <person name="Dewar J."/>
            <person name="Goldberg J."/>
            <person name="Griggs A."/>
            <person name="Gujja S."/>
            <person name="Hansen M."/>
            <person name="Howarth C."/>
            <person name="Imamovic A."/>
            <person name="Larimer J."/>
            <person name="McCowan C."/>
            <person name="Murphy C."/>
            <person name="Pearson M."/>
            <person name="Priest M."/>
            <person name="Roberts A."/>
            <person name="Saif S."/>
            <person name="Shea T."/>
            <person name="Sykes S."/>
            <person name="Wortman J."/>
            <person name="Nusbaum C."/>
            <person name="Birren B."/>
        </authorList>
    </citation>
    <scope>NUCLEOTIDE SEQUENCE [LARGE SCALE GENOMIC DNA]</scope>
    <source>
        <strain evidence="2 3">BCC8398</strain>
    </source>
</reference>
<evidence type="ECO:0000313" key="2">
    <source>
        <dbReference type="EMBL" id="OCF32289.1"/>
    </source>
</evidence>
<evidence type="ECO:0000256" key="1">
    <source>
        <dbReference type="SAM" id="MobiDB-lite"/>
    </source>
</evidence>
<keyword evidence="3" id="KW-1185">Reference proteome</keyword>
<gene>
    <name evidence="2" type="ORF">I316_05957</name>
</gene>
<dbReference type="AlphaFoldDB" id="A0A1B9GME6"/>
<dbReference type="CDD" id="cd20546">
    <property type="entry name" value="CYCLIN_SpCG1C_ScCTK2-like_rpt2"/>
    <property type="match status" value="1"/>
</dbReference>
<dbReference type="GO" id="GO:0016538">
    <property type="term" value="F:cyclin-dependent protein serine/threonine kinase regulator activity"/>
    <property type="evidence" value="ECO:0007669"/>
    <property type="project" value="InterPro"/>
</dbReference>
<dbReference type="GO" id="GO:0016301">
    <property type="term" value="F:kinase activity"/>
    <property type="evidence" value="ECO:0007669"/>
    <property type="project" value="UniProtKB-KW"/>
</dbReference>
<dbReference type="InterPro" id="IPR036915">
    <property type="entry name" value="Cyclin-like_sf"/>
</dbReference>
<feature type="region of interest" description="Disordered" evidence="1">
    <location>
        <begin position="339"/>
        <end position="376"/>
    </location>
</feature>
<dbReference type="EMBL" id="KI669509">
    <property type="protein sequence ID" value="OCF32289.1"/>
    <property type="molecule type" value="Genomic_DNA"/>
</dbReference>
<keyword evidence="2" id="KW-0808">Transferase</keyword>
<dbReference type="FunFam" id="1.10.472.10:FF:000111">
    <property type="entry name" value="Unplaced genomic scaffold supercont1.6, whole genome shotgun sequence"/>
    <property type="match status" value="1"/>
</dbReference>
<sequence length="389" mass="42776">MTVPSSSSSTSHVKHYKPYFTPLEVERLSAKQRGKLSVSREERLRQQACGFIDAVGVRCGFPRRTIATAQTLYMRFHLFFPYKDFNYLEVSLSTLYVSSKLHDTIKKPRDIILASFPIRYPNLVRKGGIDPATAEAHGLEHERKGVLNCERLVLETMGFKFGVEVGLSGVIKIGKRLGLDKSLCQSAWQVAIDCHRTQAALSYPPHVIALGSIYTSTLLLRETTDPLEAHERSSMNASSISAAQVVRLLGNTGSWETEYSATAGDIDDIAHALIDLYTTILSLLPDLQANIHTPSPVSPIEPGTTSSQSTITSTPSPTAFPLPIYWTTQTLTELKIKLRERRPGGPPATTGWSSTPVEGAQDEEGDEAVEGMGRNDGTVRFLWDEGTVL</sequence>